<reference evidence="2 3" key="1">
    <citation type="journal article" date="2023" name="G3 (Bethesda)">
        <title>A chromosome-level genome assembly of Zasmidium syzygii isolated from banana leaves.</title>
        <authorList>
            <person name="van Westerhoven A.C."/>
            <person name="Mehrabi R."/>
            <person name="Talebi R."/>
            <person name="Steentjes M.B.F."/>
            <person name="Corcolon B."/>
            <person name="Chong P.A."/>
            <person name="Kema G.H.J."/>
            <person name="Seidl M.F."/>
        </authorList>
    </citation>
    <scope>NUCLEOTIDE SEQUENCE [LARGE SCALE GENOMIC DNA]</scope>
    <source>
        <strain evidence="2 3">P124</strain>
    </source>
</reference>
<evidence type="ECO:0000313" key="2">
    <source>
        <dbReference type="EMBL" id="KAK4505944.1"/>
    </source>
</evidence>
<evidence type="ECO:0000256" key="1">
    <source>
        <dbReference type="SAM" id="MobiDB-lite"/>
    </source>
</evidence>
<feature type="region of interest" description="Disordered" evidence="1">
    <location>
        <begin position="134"/>
        <end position="196"/>
    </location>
</feature>
<comment type="caution">
    <text evidence="2">The sequence shown here is derived from an EMBL/GenBank/DDBJ whole genome shotgun (WGS) entry which is preliminary data.</text>
</comment>
<feature type="compositionally biased region" description="Gly residues" evidence="1">
    <location>
        <begin position="154"/>
        <end position="166"/>
    </location>
</feature>
<name>A0ABR0EWD6_ZASCE</name>
<sequence>MSCTISSAAILTYAPATASSSLKLSDVSYPHSTSLSAATLKTELSVETMALLGSIDDKSDAAAHSSSPPDFTNRLILVFWGDDPTVYSASLTSTGCALSPARHDFSFDPTLPAVLIDPRGLVIERIDLSSGVISPRAPEATDSASNTTHKSAGGFIGLSGAGGSGGDKGRKSGNGKAPGGDGSASNQRGEDGTRGYNDSIATAVDGLVELPQMVITAVEFLTFFPHHTQWPTILFRLYRNGWSTGSMAKLILYARGLLDHAELNRRSGALRHQLRTATIKKYGEGSLPAEMRRNGHPDFVPFSAHSSGNNVDLYDVRLPIEPNGDRYEPSRAQGTLPQPARLQMLVNGVVNWPTGQDAGQLTQALRYAQANGLLHLTTRDLPALVLQRGFNVQTDASTTDYDLRGLERLNNSVANP</sequence>
<evidence type="ECO:0000313" key="3">
    <source>
        <dbReference type="Proteomes" id="UP001305779"/>
    </source>
</evidence>
<gene>
    <name evidence="2" type="ORF">PRZ48_003909</name>
</gene>
<accession>A0ABR0EWD6</accession>
<organism evidence="2 3">
    <name type="scientific">Zasmidium cellare</name>
    <name type="common">Wine cellar mold</name>
    <name type="synonym">Racodium cellare</name>
    <dbReference type="NCBI Taxonomy" id="395010"/>
    <lineage>
        <taxon>Eukaryota</taxon>
        <taxon>Fungi</taxon>
        <taxon>Dikarya</taxon>
        <taxon>Ascomycota</taxon>
        <taxon>Pezizomycotina</taxon>
        <taxon>Dothideomycetes</taxon>
        <taxon>Dothideomycetidae</taxon>
        <taxon>Mycosphaerellales</taxon>
        <taxon>Mycosphaerellaceae</taxon>
        <taxon>Zasmidium</taxon>
    </lineage>
</organism>
<keyword evidence="3" id="KW-1185">Reference proteome</keyword>
<proteinExistence type="predicted"/>
<protein>
    <submittedName>
        <fullName evidence="2">Uncharacterized protein</fullName>
    </submittedName>
</protein>
<dbReference type="EMBL" id="JAXOVC010000002">
    <property type="protein sequence ID" value="KAK4505944.1"/>
    <property type="molecule type" value="Genomic_DNA"/>
</dbReference>
<dbReference type="Proteomes" id="UP001305779">
    <property type="component" value="Unassembled WGS sequence"/>
</dbReference>